<name>A0A4Y2PDG4_ARAVE</name>
<keyword evidence="2" id="KW-1185">Reference proteome</keyword>
<comment type="caution">
    <text evidence="1">The sequence shown here is derived from an EMBL/GenBank/DDBJ whole genome shotgun (WGS) entry which is preliminary data.</text>
</comment>
<gene>
    <name evidence="1" type="ORF">AVEN_224576_1</name>
</gene>
<dbReference type="Proteomes" id="UP000499080">
    <property type="component" value="Unassembled WGS sequence"/>
</dbReference>
<dbReference type="AlphaFoldDB" id="A0A4Y2PDG4"/>
<reference evidence="1 2" key="1">
    <citation type="journal article" date="2019" name="Sci. Rep.">
        <title>Orb-weaving spider Araneus ventricosus genome elucidates the spidroin gene catalogue.</title>
        <authorList>
            <person name="Kono N."/>
            <person name="Nakamura H."/>
            <person name="Ohtoshi R."/>
            <person name="Moran D.A.P."/>
            <person name="Shinohara A."/>
            <person name="Yoshida Y."/>
            <person name="Fujiwara M."/>
            <person name="Mori M."/>
            <person name="Tomita M."/>
            <person name="Arakawa K."/>
        </authorList>
    </citation>
    <scope>NUCLEOTIDE SEQUENCE [LARGE SCALE GENOMIC DNA]</scope>
</reference>
<dbReference type="OrthoDB" id="6437147at2759"/>
<sequence length="87" mass="9612">MSKIIRCVPIEGKKLKKESFLEPQLTGKTAIDITEDILKVNERNGLDITMCREQGYGNASTIARVHSGVQATIYQLSPKALFVSCTN</sequence>
<protein>
    <recommendedName>
        <fullName evidence="3">DUF4371 domain-containing protein</fullName>
    </recommendedName>
</protein>
<proteinExistence type="predicted"/>
<evidence type="ECO:0000313" key="2">
    <source>
        <dbReference type="Proteomes" id="UP000499080"/>
    </source>
</evidence>
<evidence type="ECO:0000313" key="1">
    <source>
        <dbReference type="EMBL" id="GBN48066.1"/>
    </source>
</evidence>
<dbReference type="PANTHER" id="PTHR45749">
    <property type="match status" value="1"/>
</dbReference>
<evidence type="ECO:0008006" key="3">
    <source>
        <dbReference type="Google" id="ProtNLM"/>
    </source>
</evidence>
<organism evidence="1 2">
    <name type="scientific">Araneus ventricosus</name>
    <name type="common">Orbweaver spider</name>
    <name type="synonym">Epeira ventricosa</name>
    <dbReference type="NCBI Taxonomy" id="182803"/>
    <lineage>
        <taxon>Eukaryota</taxon>
        <taxon>Metazoa</taxon>
        <taxon>Ecdysozoa</taxon>
        <taxon>Arthropoda</taxon>
        <taxon>Chelicerata</taxon>
        <taxon>Arachnida</taxon>
        <taxon>Araneae</taxon>
        <taxon>Araneomorphae</taxon>
        <taxon>Entelegynae</taxon>
        <taxon>Araneoidea</taxon>
        <taxon>Araneidae</taxon>
        <taxon>Araneus</taxon>
    </lineage>
</organism>
<dbReference type="PANTHER" id="PTHR45749:SF21">
    <property type="entry name" value="DUF4371 DOMAIN-CONTAINING PROTEIN"/>
    <property type="match status" value="1"/>
</dbReference>
<accession>A0A4Y2PDG4</accession>
<dbReference type="EMBL" id="BGPR01213961">
    <property type="protein sequence ID" value="GBN48066.1"/>
    <property type="molecule type" value="Genomic_DNA"/>
</dbReference>